<evidence type="ECO:0000256" key="1">
    <source>
        <dbReference type="PROSITE-ProRule" id="PRU00023"/>
    </source>
</evidence>
<name>A2EH99_TRIV3</name>
<keyword evidence="4" id="KW-1185">Reference proteome</keyword>
<dbReference type="InterPro" id="IPR036770">
    <property type="entry name" value="Ankyrin_rpt-contain_sf"/>
</dbReference>
<dbReference type="Proteomes" id="UP000001542">
    <property type="component" value="Unassembled WGS sequence"/>
</dbReference>
<proteinExistence type="predicted"/>
<dbReference type="PROSITE" id="PS50297">
    <property type="entry name" value="ANK_REP_REGION"/>
    <property type="match status" value="1"/>
</dbReference>
<dbReference type="Gene3D" id="1.25.40.20">
    <property type="entry name" value="Ankyrin repeat-containing domain"/>
    <property type="match status" value="1"/>
</dbReference>
<reference evidence="3" key="1">
    <citation type="submission" date="2006-10" db="EMBL/GenBank/DDBJ databases">
        <authorList>
            <person name="Amadeo P."/>
            <person name="Zhao Q."/>
            <person name="Wortman J."/>
            <person name="Fraser-Liggett C."/>
            <person name="Carlton J."/>
        </authorList>
    </citation>
    <scope>NUCLEOTIDE SEQUENCE</scope>
    <source>
        <strain evidence="3">G3</strain>
    </source>
</reference>
<dbReference type="AlphaFoldDB" id="A2EH99"/>
<dbReference type="PROSITE" id="PS50088">
    <property type="entry name" value="ANK_REPEAT"/>
    <property type="match status" value="1"/>
</dbReference>
<feature type="repeat" description="ANK" evidence="1">
    <location>
        <begin position="150"/>
        <end position="182"/>
    </location>
</feature>
<dbReference type="InterPro" id="IPR002110">
    <property type="entry name" value="Ankyrin_rpt"/>
</dbReference>
<dbReference type="PANTHER" id="PTHR24182:SF13">
    <property type="entry name" value="LD18443P"/>
    <property type="match status" value="1"/>
</dbReference>
<dbReference type="SUPFAM" id="SSF48403">
    <property type="entry name" value="Ankyrin repeat"/>
    <property type="match status" value="1"/>
</dbReference>
<dbReference type="Pfam" id="PF11929">
    <property type="entry name" value="DUF3447"/>
    <property type="match status" value="1"/>
</dbReference>
<evidence type="ECO:0000313" key="4">
    <source>
        <dbReference type="Proteomes" id="UP000001542"/>
    </source>
</evidence>
<reference evidence="3" key="2">
    <citation type="journal article" date="2007" name="Science">
        <title>Draft genome sequence of the sexually transmitted pathogen Trichomonas vaginalis.</title>
        <authorList>
            <person name="Carlton J.M."/>
            <person name="Hirt R.P."/>
            <person name="Silva J.C."/>
            <person name="Delcher A.L."/>
            <person name="Schatz M."/>
            <person name="Zhao Q."/>
            <person name="Wortman J.R."/>
            <person name="Bidwell S.L."/>
            <person name="Alsmark U.C.M."/>
            <person name="Besteiro S."/>
            <person name="Sicheritz-Ponten T."/>
            <person name="Noel C.J."/>
            <person name="Dacks J.B."/>
            <person name="Foster P.G."/>
            <person name="Simillion C."/>
            <person name="Van de Peer Y."/>
            <person name="Miranda-Saavedra D."/>
            <person name="Barton G.J."/>
            <person name="Westrop G.D."/>
            <person name="Mueller S."/>
            <person name="Dessi D."/>
            <person name="Fiori P.L."/>
            <person name="Ren Q."/>
            <person name="Paulsen I."/>
            <person name="Zhang H."/>
            <person name="Bastida-Corcuera F.D."/>
            <person name="Simoes-Barbosa A."/>
            <person name="Brown M.T."/>
            <person name="Hayes R.D."/>
            <person name="Mukherjee M."/>
            <person name="Okumura C.Y."/>
            <person name="Schneider R."/>
            <person name="Smith A.J."/>
            <person name="Vanacova S."/>
            <person name="Villalvazo M."/>
            <person name="Haas B.J."/>
            <person name="Pertea M."/>
            <person name="Feldblyum T.V."/>
            <person name="Utterback T.R."/>
            <person name="Shu C.L."/>
            <person name="Osoegawa K."/>
            <person name="de Jong P.J."/>
            <person name="Hrdy I."/>
            <person name="Horvathova L."/>
            <person name="Zubacova Z."/>
            <person name="Dolezal P."/>
            <person name="Malik S.B."/>
            <person name="Logsdon J.M. Jr."/>
            <person name="Henze K."/>
            <person name="Gupta A."/>
            <person name="Wang C.C."/>
            <person name="Dunne R.L."/>
            <person name="Upcroft J.A."/>
            <person name="Upcroft P."/>
            <person name="White O."/>
            <person name="Salzberg S.L."/>
            <person name="Tang P."/>
            <person name="Chiu C.-H."/>
            <person name="Lee Y.-S."/>
            <person name="Embley T.M."/>
            <person name="Coombs G.H."/>
            <person name="Mottram J.C."/>
            <person name="Tachezy J."/>
            <person name="Fraser-Liggett C.M."/>
            <person name="Johnson P.J."/>
        </authorList>
    </citation>
    <scope>NUCLEOTIDE SEQUENCE [LARGE SCALE GENOMIC DNA]</scope>
    <source>
        <strain evidence="3">G3</strain>
    </source>
</reference>
<dbReference type="InterPro" id="IPR020683">
    <property type="entry name" value="DUF3447"/>
</dbReference>
<organism evidence="3 4">
    <name type="scientific">Trichomonas vaginalis (strain ATCC PRA-98 / G3)</name>
    <dbReference type="NCBI Taxonomy" id="412133"/>
    <lineage>
        <taxon>Eukaryota</taxon>
        <taxon>Metamonada</taxon>
        <taxon>Parabasalia</taxon>
        <taxon>Trichomonadida</taxon>
        <taxon>Trichomonadidae</taxon>
        <taxon>Trichomonas</taxon>
    </lineage>
</organism>
<gene>
    <name evidence="3" type="ORF">TVAG_333030</name>
</gene>
<dbReference type="VEuPathDB" id="TrichDB:TVAGG3_0933790"/>
<dbReference type="EMBL" id="DS113388">
    <property type="protein sequence ID" value="EAY07978.1"/>
    <property type="molecule type" value="Genomic_DNA"/>
</dbReference>
<dbReference type="SMART" id="SM00248">
    <property type="entry name" value="ANK"/>
    <property type="match status" value="2"/>
</dbReference>
<dbReference type="Pfam" id="PF12796">
    <property type="entry name" value="Ank_2"/>
    <property type="match status" value="1"/>
</dbReference>
<keyword evidence="1" id="KW-0040">ANK repeat</keyword>
<dbReference type="InParanoid" id="A2EH99"/>
<accession>A2EH99</accession>
<feature type="domain" description="DUF3447" evidence="2">
    <location>
        <begin position="37"/>
        <end position="112"/>
    </location>
</feature>
<dbReference type="RefSeq" id="XP_001320201.1">
    <property type="nucleotide sequence ID" value="XM_001320166.1"/>
</dbReference>
<evidence type="ECO:0000313" key="3">
    <source>
        <dbReference type="EMBL" id="EAY07978.1"/>
    </source>
</evidence>
<dbReference type="KEGG" id="tva:4765874"/>
<evidence type="ECO:0000259" key="2">
    <source>
        <dbReference type="Pfam" id="PF11929"/>
    </source>
</evidence>
<sequence>MTYSVYPPLHFKKGYTLLELCCYHGAVDCFKFLRTKFSSEITQECLEFSFLGGNQEIMGECLKYKKPCGYCMDNAIISHNIDFVTFLVNEYGYKIDVIPCGQSNNLESFLAYFDQTNNIHRCFAYSAMFEIPSLCEYFLSLGTNINIMGEFGSALHIAAKHNCIEIAEFLISHGAKINNNNNKSEEAHLFIKPHNIITKK</sequence>
<dbReference type="PANTHER" id="PTHR24182">
    <property type="entry name" value="ANKYRIN REPEAT AND SOCS BOX CONTAINING 4"/>
    <property type="match status" value="1"/>
</dbReference>
<protein>
    <recommendedName>
        <fullName evidence="2">DUF3447 domain-containing protein</fullName>
    </recommendedName>
</protein>